<sequence length="95" mass="10405">MTSTSFPPLSFLLGASTNSLEDLELAALNRRANLAKAVRYELEQWIEQSAAAMVARWMLENREALLGGTAAIEAVPVLEDLFTSSEAALRKPRRG</sequence>
<evidence type="ECO:0000313" key="2">
    <source>
        <dbReference type="Proteomes" id="UP000318509"/>
    </source>
</evidence>
<name>A0A537JXT0_9BACT</name>
<dbReference type="AlphaFoldDB" id="A0A537JXT0"/>
<gene>
    <name evidence="1" type="ORF">E6H00_12980</name>
</gene>
<protein>
    <submittedName>
        <fullName evidence="1">Uncharacterized protein</fullName>
    </submittedName>
</protein>
<organism evidence="1 2">
    <name type="scientific">Candidatus Segetimicrobium genomatis</name>
    <dbReference type="NCBI Taxonomy" id="2569760"/>
    <lineage>
        <taxon>Bacteria</taxon>
        <taxon>Bacillati</taxon>
        <taxon>Candidatus Sysuimicrobiota</taxon>
        <taxon>Candidatus Sysuimicrobiia</taxon>
        <taxon>Candidatus Sysuimicrobiales</taxon>
        <taxon>Candidatus Segetimicrobiaceae</taxon>
        <taxon>Candidatus Segetimicrobium</taxon>
    </lineage>
</organism>
<dbReference type="Proteomes" id="UP000318509">
    <property type="component" value="Unassembled WGS sequence"/>
</dbReference>
<reference evidence="1 2" key="1">
    <citation type="journal article" date="2019" name="Nat. Microbiol.">
        <title>Mediterranean grassland soil C-N compound turnover is dependent on rainfall and depth, and is mediated by genomically divergent microorganisms.</title>
        <authorList>
            <person name="Diamond S."/>
            <person name="Andeer P.F."/>
            <person name="Li Z."/>
            <person name="Crits-Christoph A."/>
            <person name="Burstein D."/>
            <person name="Anantharaman K."/>
            <person name="Lane K.R."/>
            <person name="Thomas B.C."/>
            <person name="Pan C."/>
            <person name="Northen T.R."/>
            <person name="Banfield J.F."/>
        </authorList>
    </citation>
    <scope>NUCLEOTIDE SEQUENCE [LARGE SCALE GENOMIC DNA]</scope>
    <source>
        <strain evidence="1">NP_3</strain>
    </source>
</reference>
<proteinExistence type="predicted"/>
<dbReference type="EMBL" id="VBAK01000141">
    <property type="protein sequence ID" value="TMI88341.1"/>
    <property type="molecule type" value="Genomic_DNA"/>
</dbReference>
<evidence type="ECO:0000313" key="1">
    <source>
        <dbReference type="EMBL" id="TMI88341.1"/>
    </source>
</evidence>
<accession>A0A537JXT0</accession>
<comment type="caution">
    <text evidence="1">The sequence shown here is derived from an EMBL/GenBank/DDBJ whole genome shotgun (WGS) entry which is preliminary data.</text>
</comment>